<dbReference type="KEGG" id="dpx:DAPPUDRAFT_274176"/>
<keyword evidence="1" id="KW-0880">Kelch repeat</keyword>
<dbReference type="PANTHER" id="PTHR46093">
    <property type="entry name" value="ACYL-COA-BINDING DOMAIN-CONTAINING PROTEIN 5"/>
    <property type="match status" value="1"/>
</dbReference>
<evidence type="ECO:0000256" key="2">
    <source>
        <dbReference type="ARBA" id="ARBA00022737"/>
    </source>
</evidence>
<dbReference type="Gene3D" id="2.120.10.80">
    <property type="entry name" value="Kelch-type beta propeller"/>
    <property type="match status" value="1"/>
</dbReference>
<dbReference type="STRING" id="6669.E9I3Y7"/>
<accession>E9I3Y7</accession>
<proteinExistence type="predicted"/>
<gene>
    <name evidence="3" type="ORF">DAPPUDRAFT_274176</name>
</gene>
<dbReference type="PANTHER" id="PTHR46093:SF18">
    <property type="entry name" value="FIBRONECTIN TYPE-III DOMAIN-CONTAINING PROTEIN"/>
    <property type="match status" value="1"/>
</dbReference>
<evidence type="ECO:0000313" key="4">
    <source>
        <dbReference type="Proteomes" id="UP000000305"/>
    </source>
</evidence>
<evidence type="ECO:0000256" key="1">
    <source>
        <dbReference type="ARBA" id="ARBA00022441"/>
    </source>
</evidence>
<evidence type="ECO:0000313" key="3">
    <source>
        <dbReference type="EMBL" id="EFX61293.1"/>
    </source>
</evidence>
<keyword evidence="4" id="KW-1185">Reference proteome</keyword>
<feature type="non-terminal residue" evidence="3">
    <location>
        <position position="1"/>
    </location>
</feature>
<dbReference type="InterPro" id="IPR015915">
    <property type="entry name" value="Kelch-typ_b-propeller"/>
</dbReference>
<keyword evidence="2" id="KW-0677">Repeat</keyword>
<dbReference type="AlphaFoldDB" id="E9I3Y7"/>
<dbReference type="Pfam" id="PF24681">
    <property type="entry name" value="Kelch_KLHDC2_KLHL20_DRC7"/>
    <property type="match status" value="1"/>
</dbReference>
<dbReference type="EMBL" id="GL734813">
    <property type="protein sequence ID" value="EFX61293.1"/>
    <property type="molecule type" value="Genomic_DNA"/>
</dbReference>
<dbReference type="OrthoDB" id="9973021at2759"/>
<sequence>PMDRALWKKIDRSANKPCPRWGHTCCVIGEEIVFFGGYADSNYMNDLWTYNAATLKWEEVPTTGDKPTHRSNCSMNYDPVSNQIVVFGGGGPNKQRFNSINVLDWATKQWIEINPKENEPAPWERTYHAAELKYPYLAIFGGEGVADLDDLWVFNFKTLGWTEVKFDKEAVRPCARRFHSSCMIDNQLFIKLHVVDLKEFHKREEPLVHSNHSSQERKKFNLRFKFRENGSNTIIRTEGNESADKNPYLKKIIKNVTPTRIAKKADEWKFISIQLKEDLSKPKNRKTEVKINSHRSYNLQTDKAPKIKSNSSMNKYLDKVAKIKEENRANRTKF</sequence>
<organism evidence="3 4">
    <name type="scientific">Daphnia pulex</name>
    <name type="common">Water flea</name>
    <dbReference type="NCBI Taxonomy" id="6669"/>
    <lineage>
        <taxon>Eukaryota</taxon>
        <taxon>Metazoa</taxon>
        <taxon>Ecdysozoa</taxon>
        <taxon>Arthropoda</taxon>
        <taxon>Crustacea</taxon>
        <taxon>Branchiopoda</taxon>
        <taxon>Diplostraca</taxon>
        <taxon>Cladocera</taxon>
        <taxon>Anomopoda</taxon>
        <taxon>Daphniidae</taxon>
        <taxon>Daphnia</taxon>
    </lineage>
</organism>
<dbReference type="Proteomes" id="UP000000305">
    <property type="component" value="Unassembled WGS sequence"/>
</dbReference>
<reference evidence="3 4" key="1">
    <citation type="journal article" date="2011" name="Science">
        <title>The ecoresponsive genome of Daphnia pulex.</title>
        <authorList>
            <person name="Colbourne J.K."/>
            <person name="Pfrender M.E."/>
            <person name="Gilbert D."/>
            <person name="Thomas W.K."/>
            <person name="Tucker A."/>
            <person name="Oakley T.H."/>
            <person name="Tokishita S."/>
            <person name="Aerts A."/>
            <person name="Arnold G.J."/>
            <person name="Basu M.K."/>
            <person name="Bauer D.J."/>
            <person name="Caceres C.E."/>
            <person name="Carmel L."/>
            <person name="Casola C."/>
            <person name="Choi J.H."/>
            <person name="Detter J.C."/>
            <person name="Dong Q."/>
            <person name="Dusheyko S."/>
            <person name="Eads B.D."/>
            <person name="Frohlich T."/>
            <person name="Geiler-Samerotte K.A."/>
            <person name="Gerlach D."/>
            <person name="Hatcher P."/>
            <person name="Jogdeo S."/>
            <person name="Krijgsveld J."/>
            <person name="Kriventseva E.V."/>
            <person name="Kultz D."/>
            <person name="Laforsch C."/>
            <person name="Lindquist E."/>
            <person name="Lopez J."/>
            <person name="Manak J.R."/>
            <person name="Muller J."/>
            <person name="Pangilinan J."/>
            <person name="Patwardhan R.P."/>
            <person name="Pitluck S."/>
            <person name="Pritham E.J."/>
            <person name="Rechtsteiner A."/>
            <person name="Rho M."/>
            <person name="Rogozin I.B."/>
            <person name="Sakarya O."/>
            <person name="Salamov A."/>
            <person name="Schaack S."/>
            <person name="Shapiro H."/>
            <person name="Shiga Y."/>
            <person name="Skalitzky C."/>
            <person name="Smith Z."/>
            <person name="Souvorov A."/>
            <person name="Sung W."/>
            <person name="Tang Z."/>
            <person name="Tsuchiya D."/>
            <person name="Tu H."/>
            <person name="Vos H."/>
            <person name="Wang M."/>
            <person name="Wolf Y.I."/>
            <person name="Yamagata H."/>
            <person name="Yamada T."/>
            <person name="Ye Y."/>
            <person name="Shaw J.R."/>
            <person name="Andrews J."/>
            <person name="Crease T.J."/>
            <person name="Tang H."/>
            <person name="Lucas S.M."/>
            <person name="Robertson H.M."/>
            <person name="Bork P."/>
            <person name="Koonin E.V."/>
            <person name="Zdobnov E.M."/>
            <person name="Grigoriev I.V."/>
            <person name="Lynch M."/>
            <person name="Boore J.L."/>
        </authorList>
    </citation>
    <scope>NUCLEOTIDE SEQUENCE [LARGE SCALE GENOMIC DNA]</scope>
</reference>
<dbReference type="eggNOG" id="KOG4693">
    <property type="taxonomic scope" value="Eukaryota"/>
</dbReference>
<name>E9I3Y7_DAPPU</name>
<dbReference type="PhylomeDB" id="E9I3Y7"/>
<protein>
    <submittedName>
        <fullName evidence="3">Uncharacterized protein</fullName>
    </submittedName>
</protein>
<dbReference type="HOGENOM" id="CLU_833038_0_0_1"/>
<dbReference type="InParanoid" id="E9I3Y7"/>
<dbReference type="SUPFAM" id="SSF117281">
    <property type="entry name" value="Kelch motif"/>
    <property type="match status" value="1"/>
</dbReference>